<feature type="compositionally biased region" description="Gly residues" evidence="6">
    <location>
        <begin position="124"/>
        <end position="134"/>
    </location>
</feature>
<protein>
    <submittedName>
        <fullName evidence="7">Uncharacterized protein</fullName>
    </submittedName>
</protein>
<dbReference type="OrthoDB" id="546480at2759"/>
<reference evidence="7 8" key="1">
    <citation type="journal article" date="2010" name="Science">
        <title>Genomic analysis of organismal complexity in the multicellular green alga Volvox carteri.</title>
        <authorList>
            <person name="Prochnik S.E."/>
            <person name="Umen J."/>
            <person name="Nedelcu A.M."/>
            <person name="Hallmann A."/>
            <person name="Miller S.M."/>
            <person name="Nishii I."/>
            <person name="Ferris P."/>
            <person name="Kuo A."/>
            <person name="Mitros T."/>
            <person name="Fritz-Laylin L.K."/>
            <person name="Hellsten U."/>
            <person name="Chapman J."/>
            <person name="Simakov O."/>
            <person name="Rensing S.A."/>
            <person name="Terry A."/>
            <person name="Pangilinan J."/>
            <person name="Kapitonov V."/>
            <person name="Jurka J."/>
            <person name="Salamov A."/>
            <person name="Shapiro H."/>
            <person name="Schmutz J."/>
            <person name="Grimwood J."/>
            <person name="Lindquist E."/>
            <person name="Lucas S."/>
            <person name="Grigoriev I.V."/>
            <person name="Schmitt R."/>
            <person name="Kirk D."/>
            <person name="Rokhsar D.S."/>
        </authorList>
    </citation>
    <scope>NUCLEOTIDE SEQUENCE [LARGE SCALE GENOMIC DNA]</scope>
    <source>
        <strain evidence="8">f. Nagariensis / Eve</strain>
    </source>
</reference>
<accession>D8U0X6</accession>
<organism evidence="8">
    <name type="scientific">Volvox carteri f. nagariensis</name>
    <dbReference type="NCBI Taxonomy" id="3068"/>
    <lineage>
        <taxon>Eukaryota</taxon>
        <taxon>Viridiplantae</taxon>
        <taxon>Chlorophyta</taxon>
        <taxon>core chlorophytes</taxon>
        <taxon>Chlorophyceae</taxon>
        <taxon>CS clade</taxon>
        <taxon>Chlamydomonadales</taxon>
        <taxon>Volvocaceae</taxon>
        <taxon>Volvox</taxon>
    </lineage>
</organism>
<evidence type="ECO:0000256" key="1">
    <source>
        <dbReference type="ARBA" id="ARBA00022527"/>
    </source>
</evidence>
<feature type="region of interest" description="Disordered" evidence="6">
    <location>
        <begin position="307"/>
        <end position="398"/>
    </location>
</feature>
<keyword evidence="8" id="KW-1185">Reference proteome</keyword>
<feature type="compositionally biased region" description="Low complexity" evidence="6">
    <location>
        <begin position="631"/>
        <end position="641"/>
    </location>
</feature>
<evidence type="ECO:0000256" key="5">
    <source>
        <dbReference type="ARBA" id="ARBA00022840"/>
    </source>
</evidence>
<keyword evidence="4" id="KW-0418">Kinase</keyword>
<dbReference type="GeneID" id="9628494"/>
<keyword evidence="2" id="KW-0808">Transferase</keyword>
<gene>
    <name evidence="7" type="ORF">VOLCADRAFT_105376</name>
</gene>
<feature type="region of interest" description="Disordered" evidence="6">
    <location>
        <begin position="628"/>
        <end position="712"/>
    </location>
</feature>
<evidence type="ECO:0000256" key="4">
    <source>
        <dbReference type="ARBA" id="ARBA00022777"/>
    </source>
</evidence>
<evidence type="ECO:0000256" key="3">
    <source>
        <dbReference type="ARBA" id="ARBA00022741"/>
    </source>
</evidence>
<keyword evidence="5" id="KW-0067">ATP-binding</keyword>
<proteinExistence type="predicted"/>
<dbReference type="PANTHER" id="PTHR24350">
    <property type="entry name" value="SERINE/THREONINE-PROTEIN KINASE IAL-RELATED"/>
    <property type="match status" value="1"/>
</dbReference>
<name>D8U0X6_VOLCA</name>
<dbReference type="AlphaFoldDB" id="D8U0X6"/>
<dbReference type="GO" id="GO:0004674">
    <property type="term" value="F:protein serine/threonine kinase activity"/>
    <property type="evidence" value="ECO:0007669"/>
    <property type="project" value="UniProtKB-KW"/>
</dbReference>
<evidence type="ECO:0000313" key="7">
    <source>
        <dbReference type="EMBL" id="EFJ46626.1"/>
    </source>
</evidence>
<feature type="compositionally biased region" description="Polar residues" evidence="6">
    <location>
        <begin position="112"/>
        <end position="121"/>
    </location>
</feature>
<dbReference type="InterPro" id="IPR030616">
    <property type="entry name" value="Aur-like"/>
</dbReference>
<dbReference type="GO" id="GO:0005524">
    <property type="term" value="F:ATP binding"/>
    <property type="evidence" value="ECO:0007669"/>
    <property type="project" value="UniProtKB-KW"/>
</dbReference>
<dbReference type="RefSeq" id="XP_002952155.1">
    <property type="nucleotide sequence ID" value="XM_002952109.1"/>
</dbReference>
<dbReference type="EMBL" id="GL378349">
    <property type="protein sequence ID" value="EFJ46626.1"/>
    <property type="molecule type" value="Genomic_DNA"/>
</dbReference>
<dbReference type="InParanoid" id="D8U0X6"/>
<keyword evidence="3" id="KW-0547">Nucleotide-binding</keyword>
<evidence type="ECO:0000256" key="6">
    <source>
        <dbReference type="SAM" id="MobiDB-lite"/>
    </source>
</evidence>
<sequence>MSAPQQTGSMQAATLRCPPNVFRERYSLADFEVTHTYVEGPNWSVCAARCKWSDAPVVLQTYAEVGNLSGCMSLALAAAHGLTNHPALLPLYAVFRDAGNPPSAGGGGLTDSKGSSNSRPNTVGDGGGNGGSSAGGGVGCGDRIIMVYPGGPAQHPLYVGWPPTSPGSSPPLGSYGGGSGSGPPVSERGVVRGLLQPLSELVGVLGSMGLRPPYVCGLDVWMDSPEAPVPGQALFMGWYVSWVGVMKAQGIRKGRPPGELLPAAMPFAAPYLRANPIAAGDQTERNGDMFKRWLSWSAAALVHTVLIGSPPPEGSAPRKARRQMPPEGAAAGGGGGVAGVPQLPPLTTSNSGVPRGSVLMSFGGQRQSLMGSQGGPHHGGVSVSGCTNGEVGSGGSRVRIRSPQRTHRALDPMPLWLSDEAGDWFRRGLAPECSMRVPFDEQMKHAWVGRHALPRSFTANGNVVRRESLGCMPRELHPLMLDVVPMGLTRPGKEEVDNLMTEMAMTEPPSVAKPAMPWQVVEGPQGPGPDFSAGGGVVVVEGFTPMVSDVDPARDTSVVERYEVAEEQRDDGTRVVEELRVVSGKTDGAFSRAAKALQAAMARRAEAGQWVMANPRGSTFDDIARQNQMRAQVTQPQQAPAAKRRESSTGGPAPQVQSARSRNIEAVPVAASVVRNASPLPLPAASAPAGRNRSPGPKGAKGPAKNSKAAKY</sequence>
<dbReference type="Proteomes" id="UP000001058">
    <property type="component" value="Unassembled WGS sequence"/>
</dbReference>
<evidence type="ECO:0000313" key="8">
    <source>
        <dbReference type="Proteomes" id="UP000001058"/>
    </source>
</evidence>
<keyword evidence="1" id="KW-0723">Serine/threonine-protein kinase</keyword>
<feature type="region of interest" description="Disordered" evidence="6">
    <location>
        <begin position="161"/>
        <end position="184"/>
    </location>
</feature>
<feature type="compositionally biased region" description="Low complexity" evidence="6">
    <location>
        <begin position="677"/>
        <end position="689"/>
    </location>
</feature>
<feature type="region of interest" description="Disordered" evidence="6">
    <location>
        <begin position="103"/>
        <end position="134"/>
    </location>
</feature>
<dbReference type="KEGG" id="vcn:VOLCADRAFT_105376"/>
<evidence type="ECO:0000256" key="2">
    <source>
        <dbReference type="ARBA" id="ARBA00022679"/>
    </source>
</evidence>